<accession>A0ABX1KME3</accession>
<dbReference type="RefSeq" id="WP_168824828.1">
    <property type="nucleotide sequence ID" value="NZ_JABAEB010000005.1"/>
</dbReference>
<reference evidence="1 2" key="1">
    <citation type="submission" date="2020-04" db="EMBL/GenBank/DDBJ databases">
        <title>The first description of lens atrophy caused by putative novel Shewanella sp. that is a new emerging pathogen for cultured rainbow trout?</title>
        <authorList>
            <person name="Saticioglu I.B."/>
            <person name="Duman M."/>
            <person name="Altun S."/>
        </authorList>
    </citation>
    <scope>NUCLEOTIDE SEQUENCE [LARGE SCALE GENOMIC DNA]</scope>
    <source>
        <strain evidence="1 2">S-1</strain>
    </source>
</reference>
<organism evidence="1 2">
    <name type="scientific">Shewanella oncorhynchi</name>
    <dbReference type="NCBI Taxonomy" id="2726434"/>
    <lineage>
        <taxon>Bacteria</taxon>
        <taxon>Pseudomonadati</taxon>
        <taxon>Pseudomonadota</taxon>
        <taxon>Gammaproteobacteria</taxon>
        <taxon>Alteromonadales</taxon>
        <taxon>Shewanellaceae</taxon>
        <taxon>Shewanella</taxon>
    </lineage>
</organism>
<keyword evidence="2" id="KW-1185">Reference proteome</keyword>
<gene>
    <name evidence="1" type="ORF">HGO26_09580</name>
</gene>
<comment type="caution">
    <text evidence="1">The sequence shown here is derived from an EMBL/GenBank/DDBJ whole genome shotgun (WGS) entry which is preliminary data.</text>
</comment>
<evidence type="ECO:0000313" key="1">
    <source>
        <dbReference type="EMBL" id="NLQ23128.1"/>
    </source>
</evidence>
<evidence type="ECO:0000313" key="2">
    <source>
        <dbReference type="Proteomes" id="UP000527352"/>
    </source>
</evidence>
<dbReference type="EMBL" id="JABAEB010000005">
    <property type="protein sequence ID" value="NLQ23128.1"/>
    <property type="molecule type" value="Genomic_DNA"/>
</dbReference>
<dbReference type="Proteomes" id="UP000527352">
    <property type="component" value="Unassembled WGS sequence"/>
</dbReference>
<protein>
    <recommendedName>
        <fullName evidence="3">DUF4145 domain-containing protein</fullName>
    </recommendedName>
</protein>
<name>A0ABX1KME3_9GAMM</name>
<proteinExistence type="predicted"/>
<sequence>MKELEKYLDLVKYDYDPEWQGIDIAGDLKPRDYFIFAIKDLEGTLDNHSSINALLNAKRALHYQVDLLVDTYGYKSHTNKNAFPAKLEYCKKCGIVSPRVLNKLNKIRNEVEHNYAIPTETEVNDFIDVVELFLAATDRFFYRLPDNIVFPGLDEKNSDEFSDIYNIKLIKNLGQVIIARQVNDNEQYETIKAPDERFFIWISFLNRCTQ</sequence>
<evidence type="ECO:0008006" key="3">
    <source>
        <dbReference type="Google" id="ProtNLM"/>
    </source>
</evidence>